<proteinExistence type="inferred from homology"/>
<dbReference type="InterPro" id="IPR010989">
    <property type="entry name" value="SNARE"/>
</dbReference>
<dbReference type="GO" id="GO:0006906">
    <property type="term" value="P:vesicle fusion"/>
    <property type="evidence" value="ECO:0007669"/>
    <property type="project" value="TreeGrafter"/>
</dbReference>
<accession>A0A8J6B7K6</accession>
<gene>
    <name evidence="5" type="ORF">J8273_4041</name>
</gene>
<dbReference type="CDD" id="cd15840">
    <property type="entry name" value="SNARE_Qa"/>
    <property type="match status" value="1"/>
</dbReference>
<dbReference type="Gene3D" id="1.20.5.110">
    <property type="match status" value="1"/>
</dbReference>
<dbReference type="GO" id="GO:0000149">
    <property type="term" value="F:SNARE binding"/>
    <property type="evidence" value="ECO:0007669"/>
    <property type="project" value="TreeGrafter"/>
</dbReference>
<reference evidence="5" key="1">
    <citation type="submission" date="2021-05" db="EMBL/GenBank/DDBJ databases">
        <title>A free-living protist that lacks canonical eukaryotic 1 DNA replication and segregation systems.</title>
        <authorList>
            <person name="Salas-Leiva D.E."/>
            <person name="Tromer E.C."/>
            <person name="Curtis B.A."/>
            <person name="Jerlstrom-Hultqvist J."/>
            <person name="Kolisko M."/>
            <person name="Yi Z."/>
            <person name="Salas-Leiva J.S."/>
            <person name="Gallot-Lavallee L."/>
            <person name="Kops G.J.P.L."/>
            <person name="Archibald J.M."/>
            <person name="Simpson A.G.B."/>
            <person name="Roger A.J."/>
        </authorList>
    </citation>
    <scope>NUCLEOTIDE SEQUENCE</scope>
    <source>
        <strain evidence="5">BICM</strain>
    </source>
</reference>
<dbReference type="PANTHER" id="PTHR19957:SF38">
    <property type="entry name" value="LD27581P"/>
    <property type="match status" value="1"/>
</dbReference>
<keyword evidence="3" id="KW-0812">Transmembrane</keyword>
<evidence type="ECO:0000259" key="4">
    <source>
        <dbReference type="PROSITE" id="PS50192"/>
    </source>
</evidence>
<sequence>MSFLSGASAASQGYQKLPEERDLEAGTGTAADDPDERFLRFQEVCKSQLFEMVKCTRSVKVFSTRIEHGQSKTDVAHMQQEVDALVKKCNAARLKMRDEVREIERFLNLRRYDRPANWVGTEQEWNEKLYTFSTVPDRIANEVEKKHNAFRDALNQFNQAKRVVAANHAVSVTTAMSQKKRTRRVTRVDEETGEEITEEVEVDSDDGDYQTMITARDRELAQRQKQLDLVDSSLDTHTAIVQEHVDGIKEIETSMAEIMDIMTDMASAVKEQGELVDNIANTVDEADTIVDQALEHLVAAQKHSKKALRKYMLVFCIIMCTIIILAVIAAKVLITSILKIYMKS</sequence>
<dbReference type="OrthoDB" id="75754at2759"/>
<dbReference type="SUPFAM" id="SSF47661">
    <property type="entry name" value="t-snare proteins"/>
    <property type="match status" value="1"/>
</dbReference>
<feature type="region of interest" description="Disordered" evidence="2">
    <location>
        <begin position="1"/>
        <end position="31"/>
    </location>
</feature>
<dbReference type="GO" id="GO:0005484">
    <property type="term" value="F:SNAP receptor activity"/>
    <property type="evidence" value="ECO:0007669"/>
    <property type="project" value="TreeGrafter"/>
</dbReference>
<feature type="domain" description="T-SNARE coiled-coil homology" evidence="4">
    <location>
        <begin position="238"/>
        <end position="300"/>
    </location>
</feature>
<protein>
    <submittedName>
        <fullName evidence="5">SNARE domain</fullName>
    </submittedName>
</protein>
<evidence type="ECO:0000256" key="3">
    <source>
        <dbReference type="SAM" id="Phobius"/>
    </source>
</evidence>
<dbReference type="EMBL" id="JAHDYR010000015">
    <property type="protein sequence ID" value="KAG9394397.1"/>
    <property type="molecule type" value="Genomic_DNA"/>
</dbReference>
<evidence type="ECO:0000313" key="5">
    <source>
        <dbReference type="EMBL" id="KAG9394397.1"/>
    </source>
</evidence>
<dbReference type="PROSITE" id="PS50192">
    <property type="entry name" value="T_SNARE"/>
    <property type="match status" value="1"/>
</dbReference>
<keyword evidence="3" id="KW-1133">Transmembrane helix</keyword>
<dbReference type="InterPro" id="IPR045242">
    <property type="entry name" value="Syntaxin"/>
</dbReference>
<dbReference type="Pfam" id="PF05739">
    <property type="entry name" value="SNARE"/>
    <property type="match status" value="1"/>
</dbReference>
<evidence type="ECO:0000313" key="6">
    <source>
        <dbReference type="Proteomes" id="UP000717585"/>
    </source>
</evidence>
<dbReference type="GO" id="GO:0031201">
    <property type="term" value="C:SNARE complex"/>
    <property type="evidence" value="ECO:0007669"/>
    <property type="project" value="TreeGrafter"/>
</dbReference>
<evidence type="ECO:0000256" key="2">
    <source>
        <dbReference type="SAM" id="MobiDB-lite"/>
    </source>
</evidence>
<evidence type="ECO:0000256" key="1">
    <source>
        <dbReference type="ARBA" id="ARBA00009063"/>
    </source>
</evidence>
<dbReference type="GO" id="GO:0048278">
    <property type="term" value="P:vesicle docking"/>
    <property type="evidence" value="ECO:0007669"/>
    <property type="project" value="TreeGrafter"/>
</dbReference>
<comment type="caution">
    <text evidence="5">The sequence shown here is derived from an EMBL/GenBank/DDBJ whole genome shotgun (WGS) entry which is preliminary data.</text>
</comment>
<feature type="transmembrane region" description="Helical" evidence="3">
    <location>
        <begin position="311"/>
        <end position="334"/>
    </location>
</feature>
<dbReference type="PANTHER" id="PTHR19957">
    <property type="entry name" value="SYNTAXIN"/>
    <property type="match status" value="1"/>
</dbReference>
<dbReference type="SMART" id="SM00397">
    <property type="entry name" value="t_SNARE"/>
    <property type="match status" value="1"/>
</dbReference>
<dbReference type="GO" id="GO:0012505">
    <property type="term" value="C:endomembrane system"/>
    <property type="evidence" value="ECO:0007669"/>
    <property type="project" value="TreeGrafter"/>
</dbReference>
<keyword evidence="6" id="KW-1185">Reference proteome</keyword>
<keyword evidence="3" id="KW-0472">Membrane</keyword>
<dbReference type="InterPro" id="IPR000727">
    <property type="entry name" value="T_SNARE_dom"/>
</dbReference>
<dbReference type="Proteomes" id="UP000717585">
    <property type="component" value="Unassembled WGS sequence"/>
</dbReference>
<comment type="similarity">
    <text evidence="1">Belongs to the syntaxin family.</text>
</comment>
<dbReference type="AlphaFoldDB" id="A0A8J6B7K6"/>
<dbReference type="GO" id="GO:0006886">
    <property type="term" value="P:intracellular protein transport"/>
    <property type="evidence" value="ECO:0007669"/>
    <property type="project" value="TreeGrafter"/>
</dbReference>
<name>A0A8J6B7K6_9EUKA</name>
<organism evidence="5 6">
    <name type="scientific">Carpediemonas membranifera</name>
    <dbReference type="NCBI Taxonomy" id="201153"/>
    <lineage>
        <taxon>Eukaryota</taxon>
        <taxon>Metamonada</taxon>
        <taxon>Carpediemonas-like organisms</taxon>
        <taxon>Carpediemonas</taxon>
    </lineage>
</organism>